<organism evidence="8 9">
    <name type="scientific">Diaporthe vaccinii</name>
    <dbReference type="NCBI Taxonomy" id="105482"/>
    <lineage>
        <taxon>Eukaryota</taxon>
        <taxon>Fungi</taxon>
        <taxon>Dikarya</taxon>
        <taxon>Ascomycota</taxon>
        <taxon>Pezizomycotina</taxon>
        <taxon>Sordariomycetes</taxon>
        <taxon>Sordariomycetidae</taxon>
        <taxon>Diaporthales</taxon>
        <taxon>Diaporthaceae</taxon>
        <taxon>Diaporthe</taxon>
        <taxon>Diaporthe eres species complex</taxon>
    </lineage>
</organism>
<feature type="domain" description="Zn(2)-C6 fungal-type" evidence="7">
    <location>
        <begin position="239"/>
        <end position="273"/>
    </location>
</feature>
<feature type="compositionally biased region" description="Polar residues" evidence="6">
    <location>
        <begin position="126"/>
        <end position="138"/>
    </location>
</feature>
<dbReference type="Gene3D" id="4.10.240.10">
    <property type="entry name" value="Zn(2)-C6 fungal-type DNA-binding domain"/>
    <property type="match status" value="1"/>
</dbReference>
<dbReference type="SUPFAM" id="SSF57701">
    <property type="entry name" value="Zn2/Cys6 DNA-binding domain"/>
    <property type="match status" value="1"/>
</dbReference>
<dbReference type="EMBL" id="JBAWTH010000171">
    <property type="protein sequence ID" value="KAL2273835.1"/>
    <property type="molecule type" value="Genomic_DNA"/>
</dbReference>
<dbReference type="PANTHER" id="PTHR31668:SF26">
    <property type="entry name" value="GLUCOSE TRANSPORT TRANSCRIPTION REGULATOR RGT1-RELATED"/>
    <property type="match status" value="1"/>
</dbReference>
<dbReference type="InterPro" id="IPR050797">
    <property type="entry name" value="Carb_Metab_Trans_Reg"/>
</dbReference>
<comment type="caution">
    <text evidence="8">The sequence shown here is derived from an EMBL/GenBank/DDBJ whole genome shotgun (WGS) entry which is preliminary data.</text>
</comment>
<feature type="region of interest" description="Disordered" evidence="6">
    <location>
        <begin position="1"/>
        <end position="196"/>
    </location>
</feature>
<feature type="compositionally biased region" description="Polar residues" evidence="6">
    <location>
        <begin position="158"/>
        <end position="171"/>
    </location>
</feature>
<keyword evidence="3" id="KW-0238">DNA-binding</keyword>
<dbReference type="Proteomes" id="UP001600888">
    <property type="component" value="Unassembled WGS sequence"/>
</dbReference>
<gene>
    <name evidence="8" type="ORF">FJTKL_04023</name>
</gene>
<feature type="compositionally biased region" description="Polar residues" evidence="6">
    <location>
        <begin position="346"/>
        <end position="379"/>
    </location>
</feature>
<reference evidence="8 9" key="1">
    <citation type="submission" date="2024-03" db="EMBL/GenBank/DDBJ databases">
        <title>A high-quality draft genome sequence of Diaporthe vaccinii, a causative agent of upright dieback and viscid rot disease in cranberry plants.</title>
        <authorList>
            <person name="Sarrasin M."/>
            <person name="Lang B.F."/>
            <person name="Burger G."/>
        </authorList>
    </citation>
    <scope>NUCLEOTIDE SEQUENCE [LARGE SCALE GENOMIC DNA]</scope>
    <source>
        <strain evidence="8 9">IS7</strain>
    </source>
</reference>
<evidence type="ECO:0000256" key="2">
    <source>
        <dbReference type="ARBA" id="ARBA00023015"/>
    </source>
</evidence>
<feature type="region of interest" description="Disordered" evidence="6">
    <location>
        <begin position="337"/>
        <end position="417"/>
    </location>
</feature>
<dbReference type="InterPro" id="IPR001138">
    <property type="entry name" value="Zn2Cys6_DnaBD"/>
</dbReference>
<dbReference type="Pfam" id="PF00172">
    <property type="entry name" value="Zn_clus"/>
    <property type="match status" value="1"/>
</dbReference>
<evidence type="ECO:0000259" key="7">
    <source>
        <dbReference type="PROSITE" id="PS50048"/>
    </source>
</evidence>
<dbReference type="InterPro" id="IPR036864">
    <property type="entry name" value="Zn2-C6_fun-type_DNA-bd_sf"/>
</dbReference>
<evidence type="ECO:0000256" key="3">
    <source>
        <dbReference type="ARBA" id="ARBA00023125"/>
    </source>
</evidence>
<keyword evidence="1" id="KW-0479">Metal-binding</keyword>
<keyword evidence="9" id="KW-1185">Reference proteome</keyword>
<evidence type="ECO:0000313" key="8">
    <source>
        <dbReference type="EMBL" id="KAL2273835.1"/>
    </source>
</evidence>
<proteinExistence type="predicted"/>
<evidence type="ECO:0000256" key="6">
    <source>
        <dbReference type="SAM" id="MobiDB-lite"/>
    </source>
</evidence>
<dbReference type="PROSITE" id="PS50048">
    <property type="entry name" value="ZN2_CY6_FUNGAL_2"/>
    <property type="match status" value="1"/>
</dbReference>
<sequence>MDKEMMPEEPAAPKVEAVPEDIQQEEPQQPRPPEPLQQYPSPRVEDSEASFFQGDRQLDQPPDQQHAEPPTPPQRASRPDVNAEDLQLGGPGEDQIQQLQLAAQMSQAISGVVGGSNPEEDEFDSQEPNLQSLQQLQDTAEAHMQGQEHVLPELPENIQPNIQQDLQQSLQHVMPHSDGQQEPQLSQHGQHTAHAHHAQYMDPQQQPPHLGPPVPMGLGQAQYGVGDVPPRKRSKVSRACDECRRKKVKCDAASETGEEACSNCRRSNVRCLFSRVPQKRGPSKGYIKELADRIHSIEGKLGGQAAADALAGELASLPRRDLADSYAAVVAATADESRKRPYAHISTENFSTPSPIRQTGPPSESRPAFSQQASYSANSLGLKPLLPRESTSTTPPHPPNVEPLQEESHPSQPDHLFPGVQDDAFNAYLAIVHHVLPFLPGSKDILNSHLAHCSPNLRSAFIEALNSAIGSFAVRDVQGSLANANRLLADFEVEGGRKSQISGLVHLQCLILMIINTDNVGPPSLTGEHEGPAKASLLGRAAGVAYTMSVPQEATALDGVSNVELDQCIRVRAWWTLVILDRWNALSTATPLIISGDTIVLPSNLKPIVGEANFRFTLLSYIMGHWVPASVLAPTNSTPGSAARAAATFHLNMEMWRAHFPGDIHPDVEPVLHLAYWHCRLLAFLFTPSSLLSDVLWAVKESVGLLTTHSQMISPLNHHFTALVALCLIELANLKASEGEAKELLNQLLEANIAPSSWDGPIRNKIRDTMRPLPNDCTEATASQSLQHLADLAAAEAPPAGVSNGATAPLAVMEPDQGDIENVLKFRTSDTYEDLGFDPRQMLCGGYLNAIGQYPS</sequence>
<keyword evidence="4" id="KW-0804">Transcription</keyword>
<evidence type="ECO:0000256" key="4">
    <source>
        <dbReference type="ARBA" id="ARBA00023163"/>
    </source>
</evidence>
<dbReference type="PROSITE" id="PS00463">
    <property type="entry name" value="ZN2_CY6_FUNGAL_1"/>
    <property type="match status" value="1"/>
</dbReference>
<dbReference type="CDD" id="cd12148">
    <property type="entry name" value="fungal_TF_MHR"/>
    <property type="match status" value="1"/>
</dbReference>
<keyword evidence="5" id="KW-0539">Nucleus</keyword>
<keyword evidence="2" id="KW-0805">Transcription regulation</keyword>
<evidence type="ECO:0000313" key="9">
    <source>
        <dbReference type="Proteomes" id="UP001600888"/>
    </source>
</evidence>
<accession>A0ABR4DTZ2</accession>
<dbReference type="EMBL" id="JBAWTH010000171">
    <property type="protein sequence ID" value="KAL2273836.1"/>
    <property type="molecule type" value="Genomic_DNA"/>
</dbReference>
<protein>
    <recommendedName>
        <fullName evidence="7">Zn(2)-C6 fungal-type domain-containing protein</fullName>
    </recommendedName>
</protein>
<dbReference type="SMART" id="SM00066">
    <property type="entry name" value="GAL4"/>
    <property type="match status" value="1"/>
</dbReference>
<dbReference type="PANTHER" id="PTHR31668">
    <property type="entry name" value="GLUCOSE TRANSPORT TRANSCRIPTION REGULATOR RGT1-RELATED-RELATED"/>
    <property type="match status" value="1"/>
</dbReference>
<evidence type="ECO:0000256" key="1">
    <source>
        <dbReference type="ARBA" id="ARBA00022723"/>
    </source>
</evidence>
<evidence type="ECO:0000256" key="5">
    <source>
        <dbReference type="ARBA" id="ARBA00023242"/>
    </source>
</evidence>
<name>A0ABR4DTZ2_9PEZI</name>
<feature type="compositionally biased region" description="Low complexity" evidence="6">
    <location>
        <begin position="95"/>
        <end position="110"/>
    </location>
</feature>
<dbReference type="CDD" id="cd00067">
    <property type="entry name" value="GAL4"/>
    <property type="match status" value="1"/>
</dbReference>